<dbReference type="InterPro" id="IPR017927">
    <property type="entry name" value="FAD-bd_FR_type"/>
</dbReference>
<evidence type="ECO:0000259" key="9">
    <source>
        <dbReference type="PROSITE" id="PS51384"/>
    </source>
</evidence>
<dbReference type="InterPro" id="IPR039261">
    <property type="entry name" value="FNR_nucleotide-bd"/>
</dbReference>
<dbReference type="PROSITE" id="PS00197">
    <property type="entry name" value="2FE2S_FER_1"/>
    <property type="match status" value="1"/>
</dbReference>
<dbReference type="CDD" id="cd06185">
    <property type="entry name" value="PDR_like"/>
    <property type="match status" value="1"/>
</dbReference>
<keyword evidence="5" id="KW-0408">Iron</keyword>
<dbReference type="CDD" id="cd00207">
    <property type="entry name" value="fer2"/>
    <property type="match status" value="1"/>
</dbReference>
<dbReference type="Gene3D" id="2.40.30.10">
    <property type="entry name" value="Translation factors"/>
    <property type="match status" value="1"/>
</dbReference>
<comment type="caution">
    <text evidence="10">The sequence shown here is derived from an EMBL/GenBank/DDBJ whole genome shotgun (WGS) entry which is preliminary data.</text>
</comment>
<name>A0A917DXL2_9SPHN</name>
<evidence type="ECO:0000256" key="4">
    <source>
        <dbReference type="ARBA" id="ARBA00023002"/>
    </source>
</evidence>
<evidence type="ECO:0000259" key="8">
    <source>
        <dbReference type="PROSITE" id="PS51085"/>
    </source>
</evidence>
<proteinExistence type="predicted"/>
<evidence type="ECO:0000256" key="6">
    <source>
        <dbReference type="ARBA" id="ARBA00023014"/>
    </source>
</evidence>
<feature type="region of interest" description="Disordered" evidence="7">
    <location>
        <begin position="1"/>
        <end position="26"/>
    </location>
</feature>
<dbReference type="PROSITE" id="PS51384">
    <property type="entry name" value="FAD_FR"/>
    <property type="match status" value="1"/>
</dbReference>
<dbReference type="GO" id="GO:0046872">
    <property type="term" value="F:metal ion binding"/>
    <property type="evidence" value="ECO:0007669"/>
    <property type="project" value="UniProtKB-KW"/>
</dbReference>
<keyword evidence="1" id="KW-0285">Flavoprotein</keyword>
<keyword evidence="4" id="KW-0560">Oxidoreductase</keyword>
<keyword evidence="11" id="KW-1185">Reference proteome</keyword>
<dbReference type="EMBL" id="BMIP01000009">
    <property type="protein sequence ID" value="GGD79828.1"/>
    <property type="molecule type" value="Genomic_DNA"/>
</dbReference>
<sequence length="339" mass="36576">MRDVEDMQYAGEVETPEIDDTPAYGQGSTMKARIKKIEWEADGINSYFLTTLDGQDMPAFEPGAHVDVQLKPGLTRSYSLVNDPKERRYYEIAVHHAIDSRGGSRHIHEVWRVGEIVEISAPKNNFPMHEDAAHTVLIAGGIGVTPMLPMIARLEDLGKSWELHYVAATPERAAYVDRIAAFPNAKIVFDGIEGGAKLDLAGLSESAPGDAHLYCCGPGGMLDAFVALNKGRPSENVHIEYFSAETEIATDGGYALELTRSGKTITVAEGETMLDALLTAGVDIGFACSEGVCGTCQVKVLDGVPDHRDHFLTDEEKAANTSVMVCCSGSCSSKLVLDI</sequence>
<dbReference type="InterPro" id="IPR001041">
    <property type="entry name" value="2Fe-2S_ferredoxin-type"/>
</dbReference>
<evidence type="ECO:0000256" key="1">
    <source>
        <dbReference type="ARBA" id="ARBA00022630"/>
    </source>
</evidence>
<reference evidence="10" key="1">
    <citation type="journal article" date="2014" name="Int. J. Syst. Evol. Microbiol.">
        <title>Complete genome sequence of Corynebacterium casei LMG S-19264T (=DSM 44701T), isolated from a smear-ripened cheese.</title>
        <authorList>
            <consortium name="US DOE Joint Genome Institute (JGI-PGF)"/>
            <person name="Walter F."/>
            <person name="Albersmeier A."/>
            <person name="Kalinowski J."/>
            <person name="Ruckert C."/>
        </authorList>
    </citation>
    <scope>NUCLEOTIDE SEQUENCE</scope>
    <source>
        <strain evidence="10">CGMCC 1.15360</strain>
    </source>
</reference>
<reference evidence="10" key="2">
    <citation type="submission" date="2020-09" db="EMBL/GenBank/DDBJ databases">
        <authorList>
            <person name="Sun Q."/>
            <person name="Zhou Y."/>
        </authorList>
    </citation>
    <scope>NUCLEOTIDE SEQUENCE</scope>
    <source>
        <strain evidence="10">CGMCC 1.15360</strain>
    </source>
</reference>
<dbReference type="Pfam" id="PF00111">
    <property type="entry name" value="Fer2"/>
    <property type="match status" value="1"/>
</dbReference>
<dbReference type="PANTHER" id="PTHR47354:SF1">
    <property type="entry name" value="CARNITINE MONOOXYGENASE REDUCTASE SUBUNIT"/>
    <property type="match status" value="1"/>
</dbReference>
<dbReference type="SUPFAM" id="SSF52343">
    <property type="entry name" value="Ferredoxin reductase-like, C-terminal NADP-linked domain"/>
    <property type="match status" value="1"/>
</dbReference>
<dbReference type="SUPFAM" id="SSF54292">
    <property type="entry name" value="2Fe-2S ferredoxin-like"/>
    <property type="match status" value="1"/>
</dbReference>
<dbReference type="InterPro" id="IPR036010">
    <property type="entry name" value="2Fe-2S_ferredoxin-like_sf"/>
</dbReference>
<dbReference type="SUPFAM" id="SSF63380">
    <property type="entry name" value="Riboflavin synthase domain-like"/>
    <property type="match status" value="1"/>
</dbReference>
<dbReference type="Gene3D" id="3.10.20.30">
    <property type="match status" value="1"/>
</dbReference>
<evidence type="ECO:0000313" key="10">
    <source>
        <dbReference type="EMBL" id="GGD79828.1"/>
    </source>
</evidence>
<evidence type="ECO:0000256" key="2">
    <source>
        <dbReference type="ARBA" id="ARBA00022714"/>
    </source>
</evidence>
<gene>
    <name evidence="10" type="ORF">GCM10010990_32200</name>
</gene>
<feature type="domain" description="FAD-binding FR-type" evidence="9">
    <location>
        <begin position="27"/>
        <end position="129"/>
    </location>
</feature>
<dbReference type="Gene3D" id="3.40.50.80">
    <property type="entry name" value="Nucleotide-binding domain of ferredoxin-NADP reductase (FNR) module"/>
    <property type="match status" value="1"/>
</dbReference>
<feature type="domain" description="2Fe-2S ferredoxin-type" evidence="8">
    <location>
        <begin position="254"/>
        <end position="339"/>
    </location>
</feature>
<dbReference type="GO" id="GO:0016491">
    <property type="term" value="F:oxidoreductase activity"/>
    <property type="evidence" value="ECO:0007669"/>
    <property type="project" value="UniProtKB-KW"/>
</dbReference>
<keyword evidence="3" id="KW-0479">Metal-binding</keyword>
<dbReference type="PANTHER" id="PTHR47354">
    <property type="entry name" value="NADH OXIDOREDUCTASE HCR"/>
    <property type="match status" value="1"/>
</dbReference>
<organism evidence="10 11">
    <name type="scientific">Croceicoccus mobilis</name>
    <dbReference type="NCBI Taxonomy" id="1703339"/>
    <lineage>
        <taxon>Bacteria</taxon>
        <taxon>Pseudomonadati</taxon>
        <taxon>Pseudomonadota</taxon>
        <taxon>Alphaproteobacteria</taxon>
        <taxon>Sphingomonadales</taxon>
        <taxon>Erythrobacteraceae</taxon>
        <taxon>Croceicoccus</taxon>
    </lineage>
</organism>
<dbReference type="GO" id="GO:0051537">
    <property type="term" value="F:2 iron, 2 sulfur cluster binding"/>
    <property type="evidence" value="ECO:0007669"/>
    <property type="project" value="UniProtKB-KW"/>
</dbReference>
<evidence type="ECO:0000313" key="11">
    <source>
        <dbReference type="Proteomes" id="UP000612349"/>
    </source>
</evidence>
<dbReference type="InterPro" id="IPR050415">
    <property type="entry name" value="MRET"/>
</dbReference>
<dbReference type="InterPro" id="IPR006058">
    <property type="entry name" value="2Fe2S_fd_BS"/>
</dbReference>
<dbReference type="Proteomes" id="UP000612349">
    <property type="component" value="Unassembled WGS sequence"/>
</dbReference>
<keyword evidence="2" id="KW-0001">2Fe-2S</keyword>
<dbReference type="AlphaFoldDB" id="A0A917DXL2"/>
<accession>A0A917DXL2</accession>
<evidence type="ECO:0000256" key="3">
    <source>
        <dbReference type="ARBA" id="ARBA00022723"/>
    </source>
</evidence>
<dbReference type="InterPro" id="IPR012675">
    <property type="entry name" value="Beta-grasp_dom_sf"/>
</dbReference>
<keyword evidence="6" id="KW-0411">Iron-sulfur</keyword>
<evidence type="ECO:0000256" key="5">
    <source>
        <dbReference type="ARBA" id="ARBA00023004"/>
    </source>
</evidence>
<dbReference type="InterPro" id="IPR017938">
    <property type="entry name" value="Riboflavin_synthase-like_b-brl"/>
</dbReference>
<dbReference type="PROSITE" id="PS51085">
    <property type="entry name" value="2FE2S_FER_2"/>
    <property type="match status" value="1"/>
</dbReference>
<protein>
    <submittedName>
        <fullName evidence="10">Oxidoreductase</fullName>
    </submittedName>
</protein>
<evidence type="ECO:0000256" key="7">
    <source>
        <dbReference type="SAM" id="MobiDB-lite"/>
    </source>
</evidence>
<dbReference type="PRINTS" id="PR00409">
    <property type="entry name" value="PHDIOXRDTASE"/>
</dbReference>